<protein>
    <submittedName>
        <fullName evidence="5">Endonuclease MutS2</fullName>
    </submittedName>
</protein>
<dbReference type="SMART" id="SM00534">
    <property type="entry name" value="MUTSac"/>
    <property type="match status" value="1"/>
</dbReference>
<comment type="caution">
    <text evidence="5">The sequence shown here is derived from an EMBL/GenBank/DDBJ whole genome shotgun (WGS) entry which is preliminary data.</text>
</comment>
<sequence length="632" mass="71306">MNSNTYEKLQYDELKKIVKSYCVSGLGRQLIDKLEPSSQLKVVVNRQNETTEARKIIDADGNIPFFGITNIESVIDKLEKGMILTPDELVSVSDFLRGCRKIKKFMEKREFIAPVLSGYAGSMTEFMSIEEDINLSIKGGRVDSAASRELKRIRKGIDTVESKITERLNKFLNNSANKTYIQEFLISKRDDCYTIPIKASYKNQVSGRVIEVSSTGSTVFIEPSTVSKPAQELTVLKTEEEIEAYQVLSTLSGTIMAHIYDIRINMELISQYDMLFAKGKFSRHIEGISPEVNDYGKVKLIQCKHPLLSGSVVPLDFEIGRDYRGLIITGPNAGGKTIVLKTVGLNTLAVMSGFHISAEKGTEVAVFDSIFADIGDNQSMENALSTFSSHMKIMSEFIRGSGNNTLVLSDEIGSGTEPGEGAALAVSILEALYKKGTITVATTHYDEIKRYSEQHPDFMNAAMRFNAETLEPLYRLMIGESGESNALFIADKMNIDKNILNQAKRYMDGEAYNLERLDENKIRQPKKTVKTESVRRFMKGDRVLLLDQGDTGLIYEGQDQFNNVTVFYRDAFLKLNQKKVQLEMSRYELYPEGYDLDQLFTDYETRKTARDLERGSKKALRKVEKEIRKSRK</sequence>
<dbReference type="GO" id="GO:0004519">
    <property type="term" value="F:endonuclease activity"/>
    <property type="evidence" value="ECO:0007669"/>
    <property type="project" value="UniProtKB-KW"/>
</dbReference>
<dbReference type="Proteomes" id="UP001597519">
    <property type="component" value="Unassembled WGS sequence"/>
</dbReference>
<evidence type="ECO:0000313" key="6">
    <source>
        <dbReference type="Proteomes" id="UP001597519"/>
    </source>
</evidence>
<dbReference type="PIRSF" id="PIRSF005814">
    <property type="entry name" value="MutS_YshD"/>
    <property type="match status" value="1"/>
</dbReference>
<dbReference type="InterPro" id="IPR005747">
    <property type="entry name" value="MutS2"/>
</dbReference>
<evidence type="ECO:0000256" key="2">
    <source>
        <dbReference type="ARBA" id="ARBA00022840"/>
    </source>
</evidence>
<dbReference type="InterPro" id="IPR000432">
    <property type="entry name" value="DNA_mismatch_repair_MutS_C"/>
</dbReference>
<keyword evidence="3" id="KW-0238">DNA-binding</keyword>
<dbReference type="PANTHER" id="PTHR48466">
    <property type="entry name" value="OS10G0509000 PROTEIN-RELATED"/>
    <property type="match status" value="1"/>
</dbReference>
<dbReference type="InterPro" id="IPR045076">
    <property type="entry name" value="MutS"/>
</dbReference>
<feature type="domain" description="DNA mismatch repair proteins mutS family" evidence="4">
    <location>
        <begin position="405"/>
        <end position="421"/>
    </location>
</feature>
<dbReference type="Gene3D" id="3.40.50.300">
    <property type="entry name" value="P-loop containing nucleotide triphosphate hydrolases"/>
    <property type="match status" value="1"/>
</dbReference>
<dbReference type="RefSeq" id="WP_377770984.1">
    <property type="nucleotide sequence ID" value="NZ_JBHUOQ010000001.1"/>
</dbReference>
<dbReference type="InterPro" id="IPR036187">
    <property type="entry name" value="DNA_mismatch_repair_MutS_sf"/>
</dbReference>
<dbReference type="SUPFAM" id="SSF52540">
    <property type="entry name" value="P-loop containing nucleoside triphosphate hydrolases"/>
    <property type="match status" value="1"/>
</dbReference>
<evidence type="ECO:0000259" key="4">
    <source>
        <dbReference type="PROSITE" id="PS00486"/>
    </source>
</evidence>
<dbReference type="PROSITE" id="PS00486">
    <property type="entry name" value="DNA_MISMATCH_REPAIR_2"/>
    <property type="match status" value="1"/>
</dbReference>
<evidence type="ECO:0000256" key="1">
    <source>
        <dbReference type="ARBA" id="ARBA00022741"/>
    </source>
</evidence>
<dbReference type="SUPFAM" id="SSF48334">
    <property type="entry name" value="DNA repair protein MutS, domain III"/>
    <property type="match status" value="1"/>
</dbReference>
<dbReference type="NCBIfam" id="TIGR01069">
    <property type="entry name" value="mutS2"/>
    <property type="match status" value="1"/>
</dbReference>
<proteinExistence type="predicted"/>
<keyword evidence="5" id="KW-0540">Nuclease</keyword>
<organism evidence="5 6">
    <name type="scientific">Corticicoccus populi</name>
    <dbReference type="NCBI Taxonomy" id="1812821"/>
    <lineage>
        <taxon>Bacteria</taxon>
        <taxon>Bacillati</taxon>
        <taxon>Bacillota</taxon>
        <taxon>Bacilli</taxon>
        <taxon>Bacillales</taxon>
        <taxon>Staphylococcaceae</taxon>
        <taxon>Corticicoccus</taxon>
    </lineage>
</organism>
<dbReference type="InterPro" id="IPR027417">
    <property type="entry name" value="P-loop_NTPase"/>
</dbReference>
<reference evidence="6" key="1">
    <citation type="journal article" date="2019" name="Int. J. Syst. Evol. Microbiol.">
        <title>The Global Catalogue of Microorganisms (GCM) 10K type strain sequencing project: providing services to taxonomists for standard genome sequencing and annotation.</title>
        <authorList>
            <consortium name="The Broad Institute Genomics Platform"/>
            <consortium name="The Broad Institute Genome Sequencing Center for Infectious Disease"/>
            <person name="Wu L."/>
            <person name="Ma J."/>
        </authorList>
    </citation>
    <scope>NUCLEOTIDE SEQUENCE [LARGE SCALE GENOMIC DNA]</scope>
    <source>
        <strain evidence="6">KCTC 33575</strain>
    </source>
</reference>
<keyword evidence="6" id="KW-1185">Reference proteome</keyword>
<dbReference type="InterPro" id="IPR007696">
    <property type="entry name" value="DNA_mismatch_repair_MutS_core"/>
</dbReference>
<dbReference type="PANTHER" id="PTHR48466:SF2">
    <property type="entry name" value="OS10G0509000 PROTEIN"/>
    <property type="match status" value="1"/>
</dbReference>
<dbReference type="EMBL" id="JBHUOQ010000001">
    <property type="protein sequence ID" value="MFD2829197.1"/>
    <property type="molecule type" value="Genomic_DNA"/>
</dbReference>
<dbReference type="SMART" id="SM00533">
    <property type="entry name" value="MUTSd"/>
    <property type="match status" value="1"/>
</dbReference>
<dbReference type="Pfam" id="PF00488">
    <property type="entry name" value="MutS_V"/>
    <property type="match status" value="1"/>
</dbReference>
<keyword evidence="2" id="KW-0067">ATP-binding</keyword>
<keyword evidence="5" id="KW-0255">Endonuclease</keyword>
<accession>A0ABW5WRR1</accession>
<evidence type="ECO:0000256" key="3">
    <source>
        <dbReference type="ARBA" id="ARBA00023125"/>
    </source>
</evidence>
<evidence type="ECO:0000313" key="5">
    <source>
        <dbReference type="EMBL" id="MFD2829197.1"/>
    </source>
</evidence>
<keyword evidence="1" id="KW-0547">Nucleotide-binding</keyword>
<gene>
    <name evidence="5" type="ORF">ACFSX4_01880</name>
</gene>
<keyword evidence="5" id="KW-0378">Hydrolase</keyword>
<name>A0ABW5WRR1_9STAP</name>